<dbReference type="PROSITE" id="PS51832">
    <property type="entry name" value="HD_GYP"/>
    <property type="match status" value="1"/>
</dbReference>
<dbReference type="AlphaFoldDB" id="X1ECR9"/>
<feature type="non-terminal residue" evidence="2">
    <location>
        <position position="1"/>
    </location>
</feature>
<dbReference type="Gene3D" id="1.10.3210.10">
    <property type="entry name" value="Hypothetical protein af1432"/>
    <property type="match status" value="1"/>
</dbReference>
<proteinExistence type="predicted"/>
<evidence type="ECO:0000313" key="2">
    <source>
        <dbReference type="EMBL" id="GAH18155.1"/>
    </source>
</evidence>
<organism evidence="2">
    <name type="scientific">marine sediment metagenome</name>
    <dbReference type="NCBI Taxonomy" id="412755"/>
    <lineage>
        <taxon>unclassified sequences</taxon>
        <taxon>metagenomes</taxon>
        <taxon>ecological metagenomes</taxon>
    </lineage>
</organism>
<dbReference type="PANTHER" id="PTHR43155:SF2">
    <property type="entry name" value="CYCLIC DI-GMP PHOSPHODIESTERASE PA4108"/>
    <property type="match status" value="1"/>
</dbReference>
<accession>X1ECR9</accession>
<evidence type="ECO:0000259" key="1">
    <source>
        <dbReference type="PROSITE" id="PS51832"/>
    </source>
</evidence>
<dbReference type="EMBL" id="BART01030629">
    <property type="protein sequence ID" value="GAH18155.1"/>
    <property type="molecule type" value="Genomic_DNA"/>
</dbReference>
<dbReference type="InterPro" id="IPR037522">
    <property type="entry name" value="HD_GYP_dom"/>
</dbReference>
<name>X1ECR9_9ZZZZ</name>
<dbReference type="Pfam" id="PF13487">
    <property type="entry name" value="HD_5"/>
    <property type="match status" value="1"/>
</dbReference>
<feature type="domain" description="HD-GYP" evidence="1">
    <location>
        <begin position="1"/>
        <end position="142"/>
    </location>
</feature>
<reference evidence="2" key="1">
    <citation type="journal article" date="2014" name="Front. Microbiol.">
        <title>High frequency of phylogenetically diverse reductive dehalogenase-homologous genes in deep subseafloor sedimentary metagenomes.</title>
        <authorList>
            <person name="Kawai M."/>
            <person name="Futagami T."/>
            <person name="Toyoda A."/>
            <person name="Takaki Y."/>
            <person name="Nishi S."/>
            <person name="Hori S."/>
            <person name="Arai W."/>
            <person name="Tsubouchi T."/>
            <person name="Morono Y."/>
            <person name="Uchiyama I."/>
            <person name="Ito T."/>
            <person name="Fujiyama A."/>
            <person name="Inagaki F."/>
            <person name="Takami H."/>
        </authorList>
    </citation>
    <scope>NUCLEOTIDE SEQUENCE</scope>
    <source>
        <strain evidence="2">Expedition CK06-06</strain>
    </source>
</reference>
<sequence>LLHDIGKLGVPDAILFKTSSLSEEEYKVMHDHLQRGINMVSAVFSLPELNEILRYSHTWFGGNVDEPGLPTGENIPLGARILAIADAFSTMVSKKPYREPLNYEEAFEELRRCAPDQFDPELVERFIEAVGDRNVTIIKNNLGISEAVKLEINQEVEKIAFALNCSDLSLVSVTASRLAAMAVKQGVQKVADLASEIERAVTKDRDLVKVIQLTTDLMEACCHYPPGLPPGS</sequence>
<dbReference type="PANTHER" id="PTHR43155">
    <property type="entry name" value="CYCLIC DI-GMP PHOSPHODIESTERASE PA4108-RELATED"/>
    <property type="match status" value="1"/>
</dbReference>
<dbReference type="InterPro" id="IPR003607">
    <property type="entry name" value="HD/PDEase_dom"/>
</dbReference>
<protein>
    <recommendedName>
        <fullName evidence="1">HD-GYP domain-containing protein</fullName>
    </recommendedName>
</protein>
<gene>
    <name evidence="2" type="ORF">S01H4_53417</name>
</gene>
<dbReference type="CDD" id="cd00077">
    <property type="entry name" value="HDc"/>
    <property type="match status" value="1"/>
</dbReference>
<comment type="caution">
    <text evidence="2">The sequence shown here is derived from an EMBL/GenBank/DDBJ whole genome shotgun (WGS) entry which is preliminary data.</text>
</comment>
<dbReference type="SUPFAM" id="SSF109604">
    <property type="entry name" value="HD-domain/PDEase-like"/>
    <property type="match status" value="1"/>
</dbReference>